<proteinExistence type="predicted"/>
<evidence type="ECO:0000313" key="4">
    <source>
        <dbReference type="Proteomes" id="UP000626092"/>
    </source>
</evidence>
<dbReference type="InterPro" id="IPR013320">
    <property type="entry name" value="ConA-like_dom_sf"/>
</dbReference>
<dbReference type="InterPro" id="IPR013189">
    <property type="entry name" value="Glyco_hydro_32_C"/>
</dbReference>
<dbReference type="GO" id="GO:0005975">
    <property type="term" value="P:carbohydrate metabolic process"/>
    <property type="evidence" value="ECO:0007669"/>
    <property type="project" value="InterPro"/>
</dbReference>
<dbReference type="GO" id="GO:0004553">
    <property type="term" value="F:hydrolase activity, hydrolyzing O-glycosyl compounds"/>
    <property type="evidence" value="ECO:0007669"/>
    <property type="project" value="InterPro"/>
</dbReference>
<evidence type="ECO:0000259" key="2">
    <source>
        <dbReference type="Pfam" id="PF08244"/>
    </source>
</evidence>
<feature type="domain" description="Glycosyl hydrolase family 32 C-terminal" evidence="2">
    <location>
        <begin position="233"/>
        <end position="387"/>
    </location>
</feature>
<dbReference type="OrthoDB" id="1930580at2759"/>
<dbReference type="Proteomes" id="UP000626092">
    <property type="component" value="Unassembled WGS sequence"/>
</dbReference>
<dbReference type="EMBL" id="WJXA01000001">
    <property type="protein sequence ID" value="KAF7152746.1"/>
    <property type="molecule type" value="Genomic_DNA"/>
</dbReference>
<reference evidence="3" key="1">
    <citation type="submission" date="2019-11" db="EMBL/GenBank/DDBJ databases">
        <authorList>
            <person name="Liu Y."/>
            <person name="Hou J."/>
            <person name="Li T.-Q."/>
            <person name="Guan C.-H."/>
            <person name="Wu X."/>
            <person name="Wu H.-Z."/>
            <person name="Ling F."/>
            <person name="Zhang R."/>
            <person name="Shi X.-G."/>
            <person name="Ren J.-P."/>
            <person name="Chen E.-F."/>
            <person name="Sun J.-M."/>
        </authorList>
    </citation>
    <scope>NUCLEOTIDE SEQUENCE</scope>
    <source>
        <strain evidence="3">Adult_tree_wgs_1</strain>
        <tissue evidence="3">Leaves</tissue>
    </source>
</reference>
<dbReference type="Pfam" id="PF14223">
    <property type="entry name" value="Retrotran_gag_2"/>
    <property type="match status" value="1"/>
</dbReference>
<evidence type="ECO:0000256" key="1">
    <source>
        <dbReference type="SAM" id="MobiDB-lite"/>
    </source>
</evidence>
<feature type="region of interest" description="Disordered" evidence="1">
    <location>
        <begin position="101"/>
        <end position="128"/>
    </location>
</feature>
<evidence type="ECO:0000313" key="3">
    <source>
        <dbReference type="EMBL" id="KAF7152746.1"/>
    </source>
</evidence>
<keyword evidence="4" id="KW-1185">Reference proteome</keyword>
<gene>
    <name evidence="3" type="ORF">RHSIM_Rhsim01G0149800</name>
</gene>
<dbReference type="InterPro" id="IPR001362">
    <property type="entry name" value="Glyco_hydro_32"/>
</dbReference>
<dbReference type="AlphaFoldDB" id="A0A834HDX7"/>
<dbReference type="InterPro" id="IPR050551">
    <property type="entry name" value="Fructan_Metab_Enzymes"/>
</dbReference>
<comment type="caution">
    <text evidence="3">The sequence shown here is derived from an EMBL/GenBank/DDBJ whole genome shotgun (WGS) entry which is preliminary data.</text>
</comment>
<accession>A0A834HDX7</accession>
<organism evidence="3 4">
    <name type="scientific">Rhododendron simsii</name>
    <name type="common">Sims's rhododendron</name>
    <dbReference type="NCBI Taxonomy" id="118357"/>
    <lineage>
        <taxon>Eukaryota</taxon>
        <taxon>Viridiplantae</taxon>
        <taxon>Streptophyta</taxon>
        <taxon>Embryophyta</taxon>
        <taxon>Tracheophyta</taxon>
        <taxon>Spermatophyta</taxon>
        <taxon>Magnoliopsida</taxon>
        <taxon>eudicotyledons</taxon>
        <taxon>Gunneridae</taxon>
        <taxon>Pentapetalae</taxon>
        <taxon>asterids</taxon>
        <taxon>Ericales</taxon>
        <taxon>Ericaceae</taxon>
        <taxon>Ericoideae</taxon>
        <taxon>Rhodoreae</taxon>
        <taxon>Rhododendron</taxon>
    </lineage>
</organism>
<dbReference type="Pfam" id="PF08244">
    <property type="entry name" value="Glyco_hydro_32C"/>
    <property type="match status" value="1"/>
</dbReference>
<dbReference type="SMART" id="SM00640">
    <property type="entry name" value="Glyco_32"/>
    <property type="match status" value="1"/>
</dbReference>
<sequence>MYQSKTSRNKALLMRRLVNLKLKSGNSVAVHSSEFQNLVNQLASVGMKFDDELQALLLLSSLPDDWETLVVSLSNSAPDGKLTTALVKDALFNEEAWRKEMGTDNDDGTRAMVTDGNRGRSPGGATVKHGTSGIGCSVGQGVHQLPICTWRERGSTRRCHGSSESVWDSGLKMREQLMQDVHREAQRKGTGILRMGAPKTKKRVSFALDLVIPRTILLDKKTGNNLILWPVEEIENLRSQSHEFDKVEAIQKYWLIFALLTMPQLDIIAEFEIDKEVSERTKEANEIYNCTESGGGITRGAPGPFGLLILFNNSIVEQTSVYFYVAKRTNGDLHTFFCTDLSRSSEATDVLKPINGSTVPVLEGEKLTMRILVDHSIVEGFAQGEELASLQECIRQKLFTKTLTFFCLTTLPRPKSQPPSRYGKWCKNPYYFN</sequence>
<dbReference type="PANTHER" id="PTHR31953">
    <property type="entry name" value="BETA-FRUCTOFURANOSIDASE, INSOLUBLE ISOENZYME CWINV1-RELATED"/>
    <property type="match status" value="1"/>
</dbReference>
<protein>
    <recommendedName>
        <fullName evidence="2">Glycosyl hydrolase family 32 C-terminal domain-containing protein</fullName>
    </recommendedName>
</protein>
<dbReference type="Gene3D" id="2.60.120.560">
    <property type="entry name" value="Exo-inulinase, domain 1"/>
    <property type="match status" value="1"/>
</dbReference>
<name>A0A834HDX7_RHOSS</name>
<dbReference type="SUPFAM" id="SSF49899">
    <property type="entry name" value="Concanavalin A-like lectins/glucanases"/>
    <property type="match status" value="1"/>
</dbReference>